<feature type="signal peptide" evidence="1">
    <location>
        <begin position="1"/>
        <end position="21"/>
    </location>
</feature>
<keyword evidence="1" id="KW-0732">Signal</keyword>
<keyword evidence="3" id="KW-1185">Reference proteome</keyword>
<evidence type="ECO:0000313" key="2">
    <source>
        <dbReference type="EMBL" id="MDG0865351.1"/>
    </source>
</evidence>
<dbReference type="AlphaFoldDB" id="A0A9X4LJN5"/>
<organism evidence="2 3">
    <name type="scientific">Pelomonas aquatica</name>
    <dbReference type="NCBI Taxonomy" id="431058"/>
    <lineage>
        <taxon>Bacteria</taxon>
        <taxon>Pseudomonadati</taxon>
        <taxon>Pseudomonadota</taxon>
        <taxon>Betaproteobacteria</taxon>
        <taxon>Burkholderiales</taxon>
        <taxon>Sphaerotilaceae</taxon>
        <taxon>Roseateles</taxon>
    </lineage>
</organism>
<protein>
    <submittedName>
        <fullName evidence="2">Uncharacterized protein</fullName>
    </submittedName>
</protein>
<evidence type="ECO:0000256" key="1">
    <source>
        <dbReference type="SAM" id="SignalP"/>
    </source>
</evidence>
<gene>
    <name evidence="2" type="ORF">EXJ73_23085</name>
</gene>
<name>A0A9X4LJN5_9BURK</name>
<comment type="caution">
    <text evidence="2">The sequence shown here is derived from an EMBL/GenBank/DDBJ whole genome shotgun (WGS) entry which is preliminary data.</text>
</comment>
<reference evidence="2" key="1">
    <citation type="submission" date="2019-02" db="EMBL/GenBank/DDBJ databases">
        <title>Draft genome of the type strain Pelomonas aquatica CCUG 52575T.</title>
        <authorList>
            <person name="Gomila M."/>
            <person name="Lalucat J."/>
        </authorList>
    </citation>
    <scope>NUCLEOTIDE SEQUENCE</scope>
    <source>
        <strain evidence="2">CCUG 52575</strain>
    </source>
</reference>
<sequence length="107" mass="11643">MKVFRCAAAVTCLLAFAQAHAAQMVSGRVESIEKPPSSDVGERIKLVGASNICGNSDSAYMNKADQHYASMLESLQLALKQGYVVELFVYPDKVSGRCLIQRIGVYQ</sequence>
<feature type="chain" id="PRO_5040843146" evidence="1">
    <location>
        <begin position="22"/>
        <end position="107"/>
    </location>
</feature>
<evidence type="ECO:0000313" key="3">
    <source>
        <dbReference type="Proteomes" id="UP001152766"/>
    </source>
</evidence>
<dbReference type="Proteomes" id="UP001152766">
    <property type="component" value="Unassembled WGS sequence"/>
</dbReference>
<dbReference type="RefSeq" id="WP_268154224.1">
    <property type="nucleotide sequence ID" value="NZ_JAPPUW010000033.1"/>
</dbReference>
<accession>A0A9X4LJN5</accession>
<proteinExistence type="predicted"/>
<dbReference type="EMBL" id="SGUG01000068">
    <property type="protein sequence ID" value="MDG0865351.1"/>
    <property type="molecule type" value="Genomic_DNA"/>
</dbReference>